<keyword evidence="4 7" id="KW-1133">Transmembrane helix</keyword>
<dbReference type="Proteomes" id="UP001642484">
    <property type="component" value="Unassembled WGS sequence"/>
</dbReference>
<sequence>MSFSPQEFPLRIQSEKSEGSASRRVVQSFGSQKSSGRLASTNSAKRKSVAVNSNFIKAKTKGFEGDSGGDWRSKIVICASRMTTSSYFINFMALVVLVDAYCTCWDIDARAAELTPDREVYGQGIAQQISDVCLMFYTLELSLALIASGWVLLRDWAVALDLIIVCCGYAEMLIYLIGGREVLFSFGFVRILRLIRIFRLTRLLRKTRALRELQKLVRMMATCLKALVWSFVFCFMIMTVWAMLLVEWVHPCVNELYMKGVFDECGLSCLIATSSVMEANLLLFKTVIAGDSWGLIAVPVIQEFPATAILFCGSLLTLVFGVLNLIVAVVVDNFAEARQRDVLNLAEEMEDSLNKDTKFLEAIFQRIDEDGSGQVTFEELVEGARKDKEFQSRLRVMDIDEADLQQLFEMIDSTEEGSIDLSQFIAPMTRWVHDSKTAPRFIKYNMMRTLHQQEELLNMCEALSMRIDNIADHMGVLPPEEDLLASFQVSSSKRNPRWGKPRSSSPSISPQRSWNMTPFSPPSWQGNVHSNVGSTVAIRLQEELGLAGDDEARASGEEVEQPHRSTPMVLSAAPALAAAEPLSPPAALQVERVELERAETTEVTVQAEAAMSKSSSPQAPTTQESSALKSAMLSLESLVVDATRGALRSSLRAVETALQERWSTETGRSRQEEMNLTRILERRQRRNSSNGHRAERRKDSKDVGIFSRFDGKTSMDTSGERPESFGSFEQRRQLSPSPFAGRQASQEFRYRRNSTTGTNNSDFKETPPNWRSRRNSTETTHTGELPKRLSRSSGDRNEPRPLIGGFSPPGTASMQLQRSRGSNERSGFSPTARPGLLPTVESPSTMLPDSF</sequence>
<dbReference type="Pfam" id="PF00520">
    <property type="entry name" value="Ion_trans"/>
    <property type="match status" value="1"/>
</dbReference>
<dbReference type="CDD" id="cd00051">
    <property type="entry name" value="EFh"/>
    <property type="match status" value="1"/>
</dbReference>
<evidence type="ECO:0000256" key="6">
    <source>
        <dbReference type="SAM" id="MobiDB-lite"/>
    </source>
</evidence>
<dbReference type="InterPro" id="IPR011992">
    <property type="entry name" value="EF-hand-dom_pair"/>
</dbReference>
<dbReference type="Gene3D" id="1.10.238.10">
    <property type="entry name" value="EF-hand"/>
    <property type="match status" value="1"/>
</dbReference>
<dbReference type="PANTHER" id="PTHR10037">
    <property type="entry name" value="VOLTAGE-GATED CATION CHANNEL CALCIUM AND SODIUM"/>
    <property type="match status" value="1"/>
</dbReference>
<proteinExistence type="predicted"/>
<dbReference type="EMBL" id="CAXAMN010004536">
    <property type="protein sequence ID" value="CAK9009829.1"/>
    <property type="molecule type" value="Genomic_DNA"/>
</dbReference>
<feature type="compositionally biased region" description="Basic and acidic residues" evidence="6">
    <location>
        <begin position="692"/>
        <end position="702"/>
    </location>
</feature>
<feature type="compositionally biased region" description="Polar residues" evidence="6">
    <location>
        <begin position="28"/>
        <end position="43"/>
    </location>
</feature>
<dbReference type="InterPro" id="IPR005821">
    <property type="entry name" value="Ion_trans_dom"/>
</dbReference>
<keyword evidence="3" id="KW-0106">Calcium</keyword>
<feature type="domain" description="EF-hand" evidence="8">
    <location>
        <begin position="355"/>
        <end position="390"/>
    </location>
</feature>
<dbReference type="SUPFAM" id="SSF81324">
    <property type="entry name" value="Voltage-gated potassium channels"/>
    <property type="match status" value="1"/>
</dbReference>
<comment type="caution">
    <text evidence="9">The sequence shown here is derived from an EMBL/GenBank/DDBJ whole genome shotgun (WGS) entry which is preliminary data.</text>
</comment>
<dbReference type="PANTHER" id="PTHR10037:SF62">
    <property type="entry name" value="SODIUM CHANNEL PROTEIN 60E"/>
    <property type="match status" value="1"/>
</dbReference>
<dbReference type="PROSITE" id="PS50222">
    <property type="entry name" value="EF_HAND_2"/>
    <property type="match status" value="2"/>
</dbReference>
<evidence type="ECO:0000313" key="10">
    <source>
        <dbReference type="Proteomes" id="UP001642484"/>
    </source>
</evidence>
<feature type="transmembrane region" description="Helical" evidence="7">
    <location>
        <begin position="158"/>
        <end position="177"/>
    </location>
</feature>
<gene>
    <name evidence="9" type="ORF">CCMP2556_LOCUS9834</name>
</gene>
<feature type="region of interest" description="Disordered" evidence="6">
    <location>
        <begin position="490"/>
        <end position="528"/>
    </location>
</feature>
<reference evidence="9 10" key="1">
    <citation type="submission" date="2024-02" db="EMBL/GenBank/DDBJ databases">
        <authorList>
            <person name="Chen Y."/>
            <person name="Shah S."/>
            <person name="Dougan E. K."/>
            <person name="Thang M."/>
            <person name="Chan C."/>
        </authorList>
    </citation>
    <scope>NUCLEOTIDE SEQUENCE [LARGE SCALE GENOMIC DNA]</scope>
</reference>
<evidence type="ECO:0000256" key="1">
    <source>
        <dbReference type="ARBA" id="ARBA00004141"/>
    </source>
</evidence>
<dbReference type="InterPro" id="IPR043203">
    <property type="entry name" value="VGCC_Ca_Na"/>
</dbReference>
<feature type="compositionally biased region" description="Basic and acidic residues" evidence="6">
    <location>
        <begin position="709"/>
        <end position="723"/>
    </location>
</feature>
<evidence type="ECO:0000256" key="5">
    <source>
        <dbReference type="ARBA" id="ARBA00023136"/>
    </source>
</evidence>
<feature type="region of interest" description="Disordered" evidence="6">
    <location>
        <begin position="1"/>
        <end position="45"/>
    </location>
</feature>
<dbReference type="InterPro" id="IPR027359">
    <property type="entry name" value="Volt_channel_dom_sf"/>
</dbReference>
<feature type="compositionally biased region" description="Polar residues" evidence="6">
    <location>
        <begin position="810"/>
        <end position="829"/>
    </location>
</feature>
<comment type="subcellular location">
    <subcellularLocation>
        <location evidence="1">Membrane</location>
        <topology evidence="1">Multi-pass membrane protein</topology>
    </subcellularLocation>
</comment>
<dbReference type="Gene3D" id="1.20.120.350">
    <property type="entry name" value="Voltage-gated potassium channels. Chain C"/>
    <property type="match status" value="1"/>
</dbReference>
<feature type="compositionally biased region" description="Polar residues" evidence="6">
    <location>
        <begin position="841"/>
        <end position="851"/>
    </location>
</feature>
<evidence type="ECO:0000256" key="4">
    <source>
        <dbReference type="ARBA" id="ARBA00022989"/>
    </source>
</evidence>
<keyword evidence="5 7" id="KW-0472">Membrane</keyword>
<dbReference type="PROSITE" id="PS00018">
    <property type="entry name" value="EF_HAND_1"/>
    <property type="match status" value="1"/>
</dbReference>
<protein>
    <recommendedName>
        <fullName evidence="8">EF-hand domain-containing protein</fullName>
    </recommendedName>
</protein>
<feature type="transmembrane region" description="Helical" evidence="7">
    <location>
        <begin position="308"/>
        <end position="331"/>
    </location>
</feature>
<evidence type="ECO:0000256" key="7">
    <source>
        <dbReference type="SAM" id="Phobius"/>
    </source>
</evidence>
<organism evidence="9 10">
    <name type="scientific">Durusdinium trenchii</name>
    <dbReference type="NCBI Taxonomy" id="1381693"/>
    <lineage>
        <taxon>Eukaryota</taxon>
        <taxon>Sar</taxon>
        <taxon>Alveolata</taxon>
        <taxon>Dinophyceae</taxon>
        <taxon>Suessiales</taxon>
        <taxon>Symbiodiniaceae</taxon>
        <taxon>Durusdinium</taxon>
    </lineage>
</organism>
<keyword evidence="2 7" id="KW-0812">Transmembrane</keyword>
<feature type="transmembrane region" description="Helical" evidence="7">
    <location>
        <begin position="282"/>
        <end position="301"/>
    </location>
</feature>
<evidence type="ECO:0000313" key="9">
    <source>
        <dbReference type="EMBL" id="CAK9009829.1"/>
    </source>
</evidence>
<dbReference type="SUPFAM" id="SSF47473">
    <property type="entry name" value="EF-hand"/>
    <property type="match status" value="1"/>
</dbReference>
<evidence type="ECO:0000256" key="3">
    <source>
        <dbReference type="ARBA" id="ARBA00022837"/>
    </source>
</evidence>
<feature type="region of interest" description="Disordered" evidence="6">
    <location>
        <begin position="657"/>
        <end position="851"/>
    </location>
</feature>
<evidence type="ECO:0000256" key="2">
    <source>
        <dbReference type="ARBA" id="ARBA00022692"/>
    </source>
</evidence>
<dbReference type="SMART" id="SM00054">
    <property type="entry name" value="EFh"/>
    <property type="match status" value="2"/>
</dbReference>
<dbReference type="Gene3D" id="1.10.287.70">
    <property type="match status" value="1"/>
</dbReference>
<keyword evidence="10" id="KW-1185">Reference proteome</keyword>
<evidence type="ECO:0000259" key="8">
    <source>
        <dbReference type="PROSITE" id="PS50222"/>
    </source>
</evidence>
<feature type="compositionally biased region" description="Polar residues" evidence="6">
    <location>
        <begin position="612"/>
        <end position="627"/>
    </location>
</feature>
<accession>A0ABP0J650</accession>
<feature type="domain" description="EF-hand" evidence="8">
    <location>
        <begin position="399"/>
        <end position="434"/>
    </location>
</feature>
<feature type="compositionally biased region" description="Low complexity" evidence="6">
    <location>
        <begin position="501"/>
        <end position="513"/>
    </location>
</feature>
<feature type="transmembrane region" description="Helical" evidence="7">
    <location>
        <begin position="222"/>
        <end position="244"/>
    </location>
</feature>
<dbReference type="InterPro" id="IPR018247">
    <property type="entry name" value="EF_Hand_1_Ca_BS"/>
</dbReference>
<feature type="region of interest" description="Disordered" evidence="6">
    <location>
        <begin position="608"/>
        <end position="627"/>
    </location>
</feature>
<feature type="compositionally biased region" description="Basic and acidic residues" evidence="6">
    <location>
        <begin position="667"/>
        <end position="682"/>
    </location>
</feature>
<dbReference type="InterPro" id="IPR002048">
    <property type="entry name" value="EF_hand_dom"/>
</dbReference>
<feature type="compositionally biased region" description="Polar residues" evidence="6">
    <location>
        <begin position="514"/>
        <end position="528"/>
    </location>
</feature>
<name>A0ABP0J650_9DINO</name>